<dbReference type="AlphaFoldDB" id="A0A5D6V080"/>
<evidence type="ECO:0000259" key="14">
    <source>
        <dbReference type="Pfam" id="PF14821"/>
    </source>
</evidence>
<dbReference type="GO" id="GO:0009088">
    <property type="term" value="P:threonine biosynthetic process"/>
    <property type="evidence" value="ECO:0007669"/>
    <property type="project" value="UniProtKB-UniRule"/>
</dbReference>
<dbReference type="NCBIfam" id="TIGR00260">
    <property type="entry name" value="thrC"/>
    <property type="match status" value="1"/>
</dbReference>
<protein>
    <recommendedName>
        <fullName evidence="5 11">Threonine synthase</fullName>
        <ecNumber evidence="4 11">4.2.3.1</ecNumber>
    </recommendedName>
</protein>
<keyword evidence="7" id="KW-0791">Threonine biosynthesis</keyword>
<dbReference type="Pfam" id="PF14821">
    <property type="entry name" value="Thr_synth_N"/>
    <property type="match status" value="1"/>
</dbReference>
<dbReference type="UniPathway" id="UPA00050">
    <property type="reaction ID" value="UER00065"/>
</dbReference>
<dbReference type="GO" id="GO:0004795">
    <property type="term" value="F:threonine synthase activity"/>
    <property type="evidence" value="ECO:0007669"/>
    <property type="project" value="UniProtKB-UniRule"/>
</dbReference>
<gene>
    <name evidence="15" type="primary">thrC</name>
    <name evidence="15" type="ORF">FY528_10665</name>
</gene>
<feature type="domain" description="Tryptophan synthase beta chain-like PALP" evidence="13">
    <location>
        <begin position="97"/>
        <end position="368"/>
    </location>
</feature>
<evidence type="ECO:0000256" key="7">
    <source>
        <dbReference type="ARBA" id="ARBA00022697"/>
    </source>
</evidence>
<reference evidence="15 16" key="1">
    <citation type="submission" date="2019-08" db="EMBL/GenBank/DDBJ databases">
        <authorList>
            <person name="Seo M.-J."/>
        </authorList>
    </citation>
    <scope>NUCLEOTIDE SEQUENCE [LARGE SCALE GENOMIC DNA]</scope>
    <source>
        <strain evidence="15 16">KIGAM108</strain>
    </source>
</reference>
<evidence type="ECO:0000256" key="2">
    <source>
        <dbReference type="ARBA" id="ARBA00004979"/>
    </source>
</evidence>
<evidence type="ECO:0000259" key="13">
    <source>
        <dbReference type="Pfam" id="PF00291"/>
    </source>
</evidence>
<dbReference type="EMBL" id="VTHL01000010">
    <property type="protein sequence ID" value="TYZ09203.1"/>
    <property type="molecule type" value="Genomic_DNA"/>
</dbReference>
<keyword evidence="6" id="KW-0028">Amino-acid biosynthesis</keyword>
<dbReference type="InterPro" id="IPR029144">
    <property type="entry name" value="Thr_synth_N"/>
</dbReference>
<comment type="similarity">
    <text evidence="3">Belongs to the threonine synthase family.</text>
</comment>
<comment type="catalytic activity">
    <reaction evidence="10">
        <text>O-phospho-L-homoserine + H2O = L-threonine + phosphate</text>
        <dbReference type="Rhea" id="RHEA:10840"/>
        <dbReference type="ChEBI" id="CHEBI:15377"/>
        <dbReference type="ChEBI" id="CHEBI:43474"/>
        <dbReference type="ChEBI" id="CHEBI:57590"/>
        <dbReference type="ChEBI" id="CHEBI:57926"/>
        <dbReference type="EC" id="4.2.3.1"/>
    </reaction>
</comment>
<evidence type="ECO:0000313" key="15">
    <source>
        <dbReference type="EMBL" id="TYZ09203.1"/>
    </source>
</evidence>
<evidence type="ECO:0000256" key="4">
    <source>
        <dbReference type="ARBA" id="ARBA00013028"/>
    </source>
</evidence>
<dbReference type="PANTHER" id="PTHR42690:SF1">
    <property type="entry name" value="THREONINE SYNTHASE-LIKE 2"/>
    <property type="match status" value="1"/>
</dbReference>
<comment type="caution">
    <text evidence="15">The sequence shown here is derived from an EMBL/GenBank/DDBJ whole genome shotgun (WGS) entry which is preliminary data.</text>
</comment>
<evidence type="ECO:0000256" key="1">
    <source>
        <dbReference type="ARBA" id="ARBA00001933"/>
    </source>
</evidence>
<comment type="cofactor">
    <cofactor evidence="1 12">
        <name>pyridoxal 5'-phosphate</name>
        <dbReference type="ChEBI" id="CHEBI:597326"/>
    </cofactor>
</comment>
<dbReference type="RefSeq" id="WP_149070998.1">
    <property type="nucleotide sequence ID" value="NZ_VTHL01000010.1"/>
</dbReference>
<dbReference type="Gene3D" id="3.90.1380.10">
    <property type="entry name" value="Threonine synthase, N-terminal domain"/>
    <property type="match status" value="1"/>
</dbReference>
<evidence type="ECO:0000256" key="8">
    <source>
        <dbReference type="ARBA" id="ARBA00022898"/>
    </source>
</evidence>
<comment type="pathway">
    <text evidence="2">Amino-acid biosynthesis; L-threonine biosynthesis; L-threonine from L-aspartate: step 5/5.</text>
</comment>
<name>A0A5D6V080_9BACT</name>
<dbReference type="GO" id="GO:0030170">
    <property type="term" value="F:pyridoxal phosphate binding"/>
    <property type="evidence" value="ECO:0007669"/>
    <property type="project" value="InterPro"/>
</dbReference>
<evidence type="ECO:0000256" key="5">
    <source>
        <dbReference type="ARBA" id="ARBA00018679"/>
    </source>
</evidence>
<evidence type="ECO:0000256" key="11">
    <source>
        <dbReference type="NCBIfam" id="TIGR00260"/>
    </source>
</evidence>
<keyword evidence="9 15" id="KW-0456">Lyase</keyword>
<organism evidence="15 16">
    <name type="scientific">Hymenobacter lutimineralis</name>
    <dbReference type="NCBI Taxonomy" id="2606448"/>
    <lineage>
        <taxon>Bacteria</taxon>
        <taxon>Pseudomonadati</taxon>
        <taxon>Bacteroidota</taxon>
        <taxon>Cytophagia</taxon>
        <taxon>Cytophagales</taxon>
        <taxon>Hymenobacteraceae</taxon>
        <taxon>Hymenobacter</taxon>
    </lineage>
</organism>
<dbReference type="InterPro" id="IPR037158">
    <property type="entry name" value="Thr_synth_N_sf"/>
</dbReference>
<dbReference type="InterPro" id="IPR051166">
    <property type="entry name" value="Threonine_Synthase"/>
</dbReference>
<keyword evidence="16" id="KW-1185">Reference proteome</keyword>
<dbReference type="InterPro" id="IPR004450">
    <property type="entry name" value="Thr_synthase-like"/>
</dbReference>
<dbReference type="EC" id="4.2.3.1" evidence="4 11"/>
<evidence type="ECO:0000313" key="16">
    <source>
        <dbReference type="Proteomes" id="UP000322791"/>
    </source>
</evidence>
<evidence type="ECO:0000256" key="12">
    <source>
        <dbReference type="PIRSR" id="PIRSR604450-51"/>
    </source>
</evidence>
<dbReference type="PANTHER" id="PTHR42690">
    <property type="entry name" value="THREONINE SYNTHASE FAMILY MEMBER"/>
    <property type="match status" value="1"/>
</dbReference>
<dbReference type="Gene3D" id="3.40.50.1100">
    <property type="match status" value="2"/>
</dbReference>
<evidence type="ECO:0000256" key="9">
    <source>
        <dbReference type="ARBA" id="ARBA00023239"/>
    </source>
</evidence>
<dbReference type="SUPFAM" id="SSF53686">
    <property type="entry name" value="Tryptophan synthase beta subunit-like PLP-dependent enzymes"/>
    <property type="match status" value="1"/>
</dbReference>
<dbReference type="PROSITE" id="PS00165">
    <property type="entry name" value="DEHYDRATASE_SER_THR"/>
    <property type="match status" value="1"/>
</dbReference>
<accession>A0A5D6V080</accession>
<feature type="modified residue" description="N6-(pyridoxal phosphate)lysine" evidence="12">
    <location>
        <position position="107"/>
    </location>
</feature>
<dbReference type="InterPro" id="IPR000634">
    <property type="entry name" value="Ser/Thr_deHydtase_PyrdxlP-BS"/>
</dbReference>
<dbReference type="Pfam" id="PF00291">
    <property type="entry name" value="PALP"/>
    <property type="match status" value="1"/>
</dbReference>
<evidence type="ECO:0000256" key="6">
    <source>
        <dbReference type="ARBA" id="ARBA00022605"/>
    </source>
</evidence>
<keyword evidence="8 12" id="KW-0663">Pyridoxal phosphate</keyword>
<proteinExistence type="inferred from homology"/>
<sequence>MRYYSLNRQSETVDFRTATIAGQAPDGGLYFPETIPQFPAGFVEQLPHLEPAEVAYTVLAPYVGEAIPEAELRCICAETVNFPFPLVPVANGISALELFHGPTLAFKDVGARFMSRCLGYFSRSETRPVTVLVATSGDTGGAVASGFLGVPGVEVVILYPSGRVSPVQEQQLTALGQNVTALEIRGNFDDCQRLVKQAFRDQELMQQRRFTSANSINVARWLPQQVYYCYGVAQALAQTGKPPVVAVPSGNFGNLCAGLLAHVSGLPVARFVAACNANAVVPAYLTSGRYAAQPAVATLSNAMDVGDPSNFGRILELFGNEYPSIREKLSGYSVSDNETAATIRRVHQQTGYVLDPHGAVAYFALEHYLARNPEAAGVFLETAHPVKFPDVVEAATGREVAVPAELQTLMQQPKRSVVLAPAYEELREYLTGQLQESSVTA</sequence>
<evidence type="ECO:0000256" key="10">
    <source>
        <dbReference type="ARBA" id="ARBA00049144"/>
    </source>
</evidence>
<dbReference type="Proteomes" id="UP000322791">
    <property type="component" value="Unassembled WGS sequence"/>
</dbReference>
<dbReference type="InterPro" id="IPR036052">
    <property type="entry name" value="TrpB-like_PALP_sf"/>
</dbReference>
<feature type="domain" description="Threonine synthase N-terminal" evidence="14">
    <location>
        <begin position="2"/>
        <end position="78"/>
    </location>
</feature>
<evidence type="ECO:0000256" key="3">
    <source>
        <dbReference type="ARBA" id="ARBA00005517"/>
    </source>
</evidence>
<dbReference type="InterPro" id="IPR001926">
    <property type="entry name" value="TrpB-like_PALP"/>
</dbReference>